<dbReference type="AlphaFoldDB" id="A0A2M8KQ97"/>
<evidence type="ECO:0000313" key="2">
    <source>
        <dbReference type="Proteomes" id="UP000230222"/>
    </source>
</evidence>
<evidence type="ECO:0000313" key="1">
    <source>
        <dbReference type="EMBL" id="PJE62083.1"/>
    </source>
</evidence>
<name>A0A2M8KQ97_9BACT</name>
<organism evidence="1 2">
    <name type="scientific">Candidatus Roizmanbacteria bacterium CG10_big_fil_rev_8_21_14_0_10_39_12</name>
    <dbReference type="NCBI Taxonomy" id="1974852"/>
    <lineage>
        <taxon>Bacteria</taxon>
        <taxon>Candidatus Roizmaniibacteriota</taxon>
    </lineage>
</organism>
<dbReference type="Proteomes" id="UP000230222">
    <property type="component" value="Unassembled WGS sequence"/>
</dbReference>
<accession>A0A2M8KQ97</accession>
<comment type="caution">
    <text evidence="1">The sequence shown here is derived from an EMBL/GenBank/DDBJ whole genome shotgun (WGS) entry which is preliminary data.</text>
</comment>
<protein>
    <submittedName>
        <fullName evidence="1">Uncharacterized protein</fullName>
    </submittedName>
</protein>
<gene>
    <name evidence="1" type="ORF">COU87_01185</name>
</gene>
<dbReference type="EMBL" id="PFEC01000020">
    <property type="protein sequence ID" value="PJE62083.1"/>
    <property type="molecule type" value="Genomic_DNA"/>
</dbReference>
<reference evidence="2" key="1">
    <citation type="submission" date="2017-09" db="EMBL/GenBank/DDBJ databases">
        <title>Depth-based differentiation of microbial function through sediment-hosted aquifers and enrichment of novel symbionts in the deep terrestrial subsurface.</title>
        <authorList>
            <person name="Probst A.J."/>
            <person name="Ladd B."/>
            <person name="Jarett J.K."/>
            <person name="Geller-Mcgrath D.E."/>
            <person name="Sieber C.M.K."/>
            <person name="Emerson J.B."/>
            <person name="Anantharaman K."/>
            <person name="Thomas B.C."/>
            <person name="Malmstrom R."/>
            <person name="Stieglmeier M."/>
            <person name="Klingl A."/>
            <person name="Woyke T."/>
            <person name="Ryan C.M."/>
            <person name="Banfield J.F."/>
        </authorList>
    </citation>
    <scope>NUCLEOTIDE SEQUENCE [LARGE SCALE GENOMIC DNA]</scope>
</reference>
<sequence length="437" mass="45876">MFKFKIKTYKISWLKFTKIHFFLLILCFNFLFVFKSTVIATTKINSNIQTDGSLSVGTTSNGAKLNIFSQLEDLRLIYDNSNYVSFLASSSSGLAINLSNNYGKWVMVGNATSPSFVHGNKDNALLGTNIEGSAILSGGESLGEYAGPNIINNSQYSVIGGGYGHKIDWLGTGDPGRGNFIGGNGGNGGNIIEKSPQYSSIVGGDKNKITSTTNIAPYADFIGGGNTHTIDSNGVGHNVIMGGQSSNYVYGNGYASVGGGSRGTAWDYSFSGANSQAGSSGKAYAVAGGGYSCPATGAYSMNISGGYCYSLASGQYSFASGIHAKATHDGSFVWTDSNNYDFSSEAINNAKFRATGGMRFVTAIDGSGNTTKALTLSTAGNAVITGGVKLATTDTKPICDSSTRGYLWFTQGTSTVKDSFETCAKDATNTYAWRTIY</sequence>
<proteinExistence type="predicted"/>